<evidence type="ECO:0000256" key="2">
    <source>
        <dbReference type="ARBA" id="ARBA00004613"/>
    </source>
</evidence>
<dbReference type="GO" id="GO:0005576">
    <property type="term" value="C:extracellular region"/>
    <property type="evidence" value="ECO:0007669"/>
    <property type="project" value="UniProtKB-SubCell"/>
</dbReference>
<evidence type="ECO:0000259" key="11">
    <source>
        <dbReference type="PROSITE" id="PS52012"/>
    </source>
</evidence>
<protein>
    <submittedName>
        <fullName evidence="12">Uu.00g096030.m01.CDS01</fullName>
    </submittedName>
</protein>
<dbReference type="PROSITE" id="PS52012">
    <property type="entry name" value="CFEM"/>
    <property type="match status" value="1"/>
</dbReference>
<evidence type="ECO:0000256" key="10">
    <source>
        <dbReference type="SAM" id="SignalP"/>
    </source>
</evidence>
<dbReference type="GO" id="GO:0098552">
    <property type="term" value="C:side of membrane"/>
    <property type="evidence" value="ECO:0007669"/>
    <property type="project" value="UniProtKB-KW"/>
</dbReference>
<evidence type="ECO:0000256" key="1">
    <source>
        <dbReference type="ARBA" id="ARBA00004589"/>
    </source>
</evidence>
<evidence type="ECO:0000256" key="3">
    <source>
        <dbReference type="ARBA" id="ARBA00010031"/>
    </source>
</evidence>
<evidence type="ECO:0000256" key="9">
    <source>
        <dbReference type="PROSITE-ProRule" id="PRU01356"/>
    </source>
</evidence>
<comment type="subcellular location">
    <subcellularLocation>
        <location evidence="1">Membrane</location>
        <topology evidence="1">Lipid-anchor</topology>
        <topology evidence="1">GPI-anchor</topology>
    </subcellularLocation>
    <subcellularLocation>
        <location evidence="2">Secreted</location>
    </subcellularLocation>
</comment>
<organism evidence="12 13">
    <name type="scientific">Anthostomella pinea</name>
    <dbReference type="NCBI Taxonomy" id="933095"/>
    <lineage>
        <taxon>Eukaryota</taxon>
        <taxon>Fungi</taxon>
        <taxon>Dikarya</taxon>
        <taxon>Ascomycota</taxon>
        <taxon>Pezizomycotina</taxon>
        <taxon>Sordariomycetes</taxon>
        <taxon>Xylariomycetidae</taxon>
        <taxon>Xylariales</taxon>
        <taxon>Xylariaceae</taxon>
        <taxon>Anthostomella</taxon>
    </lineage>
</organism>
<evidence type="ECO:0000256" key="5">
    <source>
        <dbReference type="ARBA" id="ARBA00022622"/>
    </source>
</evidence>
<keyword evidence="4" id="KW-0964">Secreted</keyword>
<gene>
    <name evidence="12" type="ORF">KHLLAP_LOCUS2677</name>
</gene>
<feature type="chain" id="PRO_5042596113" evidence="10">
    <location>
        <begin position="18"/>
        <end position="153"/>
    </location>
</feature>
<keyword evidence="5" id="KW-0325">Glycoprotein</keyword>
<feature type="signal peptide" evidence="10">
    <location>
        <begin position="1"/>
        <end position="17"/>
    </location>
</feature>
<keyword evidence="7 9" id="KW-1015">Disulfide bond</keyword>
<dbReference type="InterPro" id="IPR008427">
    <property type="entry name" value="Extracellular_membr_CFEM_dom"/>
</dbReference>
<keyword evidence="9" id="KW-0479">Metal-binding</keyword>
<evidence type="ECO:0000313" key="12">
    <source>
        <dbReference type="EMBL" id="CAJ2502209.1"/>
    </source>
</evidence>
<keyword evidence="6 10" id="KW-0732">Signal</keyword>
<accession>A0AAI8VC15</accession>
<keyword evidence="5" id="KW-0336">GPI-anchor</keyword>
<feature type="binding site" description="axial binding residue" evidence="9">
    <location>
        <position position="48"/>
    </location>
    <ligand>
        <name>heme</name>
        <dbReference type="ChEBI" id="CHEBI:30413"/>
    </ligand>
    <ligandPart>
        <name>Fe</name>
        <dbReference type="ChEBI" id="CHEBI:18248"/>
    </ligandPart>
</feature>
<sequence>MHFQTALVALFAAVAAAETIDQLVAQIPSCATPCLASAAKSVGCGVSDANCQCEHITDLTKSALMCVSGACNQDDLKTTSETSTQICLAVAQQAGDSASSSALASASGAATSAASSLSSTASSATASATPAAAAHAGAGMGLVGAAAFVAFAL</sequence>
<evidence type="ECO:0000313" key="13">
    <source>
        <dbReference type="Proteomes" id="UP001295740"/>
    </source>
</evidence>
<evidence type="ECO:0000256" key="4">
    <source>
        <dbReference type="ARBA" id="ARBA00022525"/>
    </source>
</evidence>
<evidence type="ECO:0000256" key="8">
    <source>
        <dbReference type="ARBA" id="ARBA00023288"/>
    </source>
</evidence>
<dbReference type="AlphaFoldDB" id="A0AAI8VC15"/>
<keyword evidence="9" id="KW-0349">Heme</keyword>
<dbReference type="SMART" id="SM00747">
    <property type="entry name" value="CFEM"/>
    <property type="match status" value="1"/>
</dbReference>
<evidence type="ECO:0000256" key="7">
    <source>
        <dbReference type="ARBA" id="ARBA00023157"/>
    </source>
</evidence>
<evidence type="ECO:0000256" key="6">
    <source>
        <dbReference type="ARBA" id="ARBA00022729"/>
    </source>
</evidence>
<feature type="disulfide bond" evidence="9">
    <location>
        <begin position="44"/>
        <end position="51"/>
    </location>
</feature>
<dbReference type="Pfam" id="PF05730">
    <property type="entry name" value="CFEM"/>
    <property type="match status" value="1"/>
</dbReference>
<dbReference type="EMBL" id="CAUWAG010000004">
    <property type="protein sequence ID" value="CAJ2502209.1"/>
    <property type="molecule type" value="Genomic_DNA"/>
</dbReference>
<keyword evidence="8" id="KW-0449">Lipoprotein</keyword>
<name>A0AAI8VC15_9PEZI</name>
<dbReference type="Proteomes" id="UP001295740">
    <property type="component" value="Unassembled WGS sequence"/>
</dbReference>
<reference evidence="12" key="1">
    <citation type="submission" date="2023-10" db="EMBL/GenBank/DDBJ databases">
        <authorList>
            <person name="Hackl T."/>
        </authorList>
    </citation>
    <scope>NUCLEOTIDE SEQUENCE</scope>
</reference>
<keyword evidence="9" id="KW-0408">Iron</keyword>
<dbReference type="GO" id="GO:0046872">
    <property type="term" value="F:metal ion binding"/>
    <property type="evidence" value="ECO:0007669"/>
    <property type="project" value="UniProtKB-UniRule"/>
</dbReference>
<keyword evidence="5" id="KW-0472">Membrane</keyword>
<proteinExistence type="inferred from homology"/>
<comment type="caution">
    <text evidence="12">The sequence shown here is derived from an EMBL/GenBank/DDBJ whole genome shotgun (WGS) entry which is preliminary data.</text>
</comment>
<feature type="domain" description="CFEM" evidence="11">
    <location>
        <begin position="1"/>
        <end position="114"/>
    </location>
</feature>
<comment type="caution">
    <text evidence="9">Lacks conserved residue(s) required for the propagation of feature annotation.</text>
</comment>
<keyword evidence="13" id="KW-1185">Reference proteome</keyword>
<comment type="similarity">
    <text evidence="3">Belongs to the RBT5 family.</text>
</comment>